<dbReference type="Gene3D" id="1.10.238.260">
    <property type="match status" value="1"/>
</dbReference>
<evidence type="ECO:0000256" key="1">
    <source>
        <dbReference type="ARBA" id="ARBA00022679"/>
    </source>
</evidence>
<proteinExistence type="predicted"/>
<dbReference type="EMBL" id="JACEGA010000001">
    <property type="protein sequence ID" value="MBB2182663.1"/>
    <property type="molecule type" value="Genomic_DNA"/>
</dbReference>
<name>A0A839JYC6_9FIRM</name>
<comment type="caution">
    <text evidence="3">The sequence shown here is derived from an EMBL/GenBank/DDBJ whole genome shotgun (WGS) entry which is preliminary data.</text>
</comment>
<dbReference type="Pfam" id="PF22617">
    <property type="entry name" value="HCS_D2"/>
    <property type="match status" value="1"/>
</dbReference>
<feature type="domain" description="2-isopropylmalate synthase/homocitrate synthase post-catalytic" evidence="2">
    <location>
        <begin position="221"/>
        <end position="299"/>
    </location>
</feature>
<evidence type="ECO:0000313" key="3">
    <source>
        <dbReference type="EMBL" id="MBB2182663.1"/>
    </source>
</evidence>
<dbReference type="PANTHER" id="PTHR42880:SF1">
    <property type="entry name" value="ISOPROPYLMALATE_HOMOCITRATE_CITRAMALATE SYNTHASE FAMILY PROTEIN"/>
    <property type="match status" value="1"/>
</dbReference>
<keyword evidence="1" id="KW-0808">Transferase</keyword>
<organism evidence="3 4">
    <name type="scientific">Variimorphobacter saccharofermentans</name>
    <dbReference type="NCBI Taxonomy" id="2755051"/>
    <lineage>
        <taxon>Bacteria</taxon>
        <taxon>Bacillati</taxon>
        <taxon>Bacillota</taxon>
        <taxon>Clostridia</taxon>
        <taxon>Lachnospirales</taxon>
        <taxon>Lachnospiraceae</taxon>
        <taxon>Variimorphobacter</taxon>
    </lineage>
</organism>
<dbReference type="PANTHER" id="PTHR42880">
    <property type="entry name" value="HOMOCITRATE SYNTHASE"/>
    <property type="match status" value="1"/>
</dbReference>
<reference evidence="3 4" key="1">
    <citation type="submission" date="2020-07" db="EMBL/GenBank/DDBJ databases">
        <title>Characterization and genome sequencing of isolate MD1, a novel member within the family Lachnospiraceae.</title>
        <authorList>
            <person name="Rettenmaier R."/>
            <person name="Di Bello L."/>
            <person name="Zinser C."/>
            <person name="Scheitz K."/>
            <person name="Liebl W."/>
            <person name="Zverlov V."/>
        </authorList>
    </citation>
    <scope>NUCLEOTIDE SEQUENCE [LARGE SCALE GENOMIC DNA]</scope>
    <source>
        <strain evidence="3 4">MD1</strain>
    </source>
</reference>
<accession>A0A839JYC6</accession>
<evidence type="ECO:0000313" key="4">
    <source>
        <dbReference type="Proteomes" id="UP000574276"/>
    </source>
</evidence>
<evidence type="ECO:0000259" key="2">
    <source>
        <dbReference type="Pfam" id="PF22617"/>
    </source>
</evidence>
<dbReference type="Proteomes" id="UP000574276">
    <property type="component" value="Unassembled WGS sequence"/>
</dbReference>
<protein>
    <recommendedName>
        <fullName evidence="2">2-isopropylmalate synthase/homocitrate synthase post-catalytic domain-containing protein</fullName>
    </recommendedName>
</protein>
<dbReference type="AlphaFoldDB" id="A0A839JYC6"/>
<keyword evidence="4" id="KW-1185">Reference proteome</keyword>
<gene>
    <name evidence="3" type="ORF">H0486_07220</name>
</gene>
<dbReference type="RefSeq" id="WP_228352367.1">
    <property type="nucleotide sequence ID" value="NZ_JACEGA010000001.1"/>
</dbReference>
<dbReference type="GO" id="GO:0016740">
    <property type="term" value="F:transferase activity"/>
    <property type="evidence" value="ECO:0007669"/>
    <property type="project" value="UniProtKB-KW"/>
</dbReference>
<sequence length="327" mass="37090">MLIIIDNTLTAIDHTRSSKEELHLFCELLFTIGVDIIELSVEIYEKMEYLPDMGKYYLHVNSIDALEKYPGFHGYTCRHAVLEDRVIPEIQINDPRELMKLKQLREYKELRIVGLDGILCHPFEKILKDMMKMLPCSSIHFCPENHYHCASALAVLWLTNYGNKVTSSFAGHKNNAATEEVIMSMRISVRRKPNSNLTVLPKLSQLYEKFSGRTIGSKKPILGKNIFQVESGIHADGINKNPATYEAYDPKWVGQKSELVIGKHSGSKAIHLKLMELQIPLPDEAEISKILKKVKVISSNNRSSLSDAEFAKIVREVLANEGSKIHC</sequence>
<dbReference type="InterPro" id="IPR054691">
    <property type="entry name" value="LeuA/HCS_post-cat"/>
</dbReference>